<evidence type="ECO:0000256" key="18">
    <source>
        <dbReference type="ARBA" id="ARBA00031141"/>
    </source>
</evidence>
<keyword evidence="23" id="KW-1185">Reference proteome</keyword>
<keyword evidence="12 21" id="KW-0732">Signal</keyword>
<dbReference type="GO" id="GO:0001726">
    <property type="term" value="C:ruffle"/>
    <property type="evidence" value="ECO:0007669"/>
    <property type="project" value="UniProtKB-SubCell"/>
</dbReference>
<comment type="similarity">
    <text evidence="8">Belongs to the podocalyxin family.</text>
</comment>
<dbReference type="PANTHER" id="PTHR12067">
    <property type="entry name" value="PODOCALYXIN"/>
    <property type="match status" value="1"/>
</dbReference>
<dbReference type="GO" id="GO:0030175">
    <property type="term" value="C:filopodium"/>
    <property type="evidence" value="ECO:0007669"/>
    <property type="project" value="UniProtKB-SubCell"/>
</dbReference>
<evidence type="ECO:0000256" key="1">
    <source>
        <dbReference type="ARBA" id="ARBA00004105"/>
    </source>
</evidence>
<feature type="compositionally biased region" description="Low complexity" evidence="19">
    <location>
        <begin position="161"/>
        <end position="185"/>
    </location>
</feature>
<dbReference type="GO" id="GO:0016324">
    <property type="term" value="C:apical plasma membrane"/>
    <property type="evidence" value="ECO:0007669"/>
    <property type="project" value="UniProtKB-SubCell"/>
</dbReference>
<evidence type="ECO:0000256" key="14">
    <source>
        <dbReference type="ARBA" id="ARBA00022989"/>
    </source>
</evidence>
<evidence type="ECO:0000256" key="7">
    <source>
        <dbReference type="ARBA" id="ARBA00004510"/>
    </source>
</evidence>
<dbReference type="InterPro" id="IPR017403">
    <property type="entry name" value="PODXL"/>
</dbReference>
<dbReference type="Pfam" id="PF06365">
    <property type="entry name" value="CD34_antigen"/>
    <property type="match status" value="1"/>
</dbReference>
<gene>
    <name evidence="22" type="primary">LOC107757246</name>
</gene>
<reference evidence="22" key="1">
    <citation type="submission" date="2025-08" db="UniProtKB">
        <authorList>
            <consortium name="Ensembl"/>
        </authorList>
    </citation>
    <scope>IDENTIFICATION</scope>
</reference>
<evidence type="ECO:0000256" key="2">
    <source>
        <dbReference type="ARBA" id="ARBA00004221"/>
    </source>
</evidence>
<name>A0A673K5I4_9TELE</name>
<keyword evidence="15 20" id="KW-0472">Membrane</keyword>
<dbReference type="GO" id="GO:0032534">
    <property type="term" value="P:regulation of microvillus assembly"/>
    <property type="evidence" value="ECO:0007669"/>
    <property type="project" value="TreeGrafter"/>
</dbReference>
<feature type="compositionally biased region" description="Polar residues" evidence="19">
    <location>
        <begin position="27"/>
        <end position="44"/>
    </location>
</feature>
<feature type="compositionally biased region" description="Polar residues" evidence="19">
    <location>
        <begin position="318"/>
        <end position="335"/>
    </location>
</feature>
<feature type="compositionally biased region" description="Polar residues" evidence="19">
    <location>
        <begin position="259"/>
        <end position="276"/>
    </location>
</feature>
<dbReference type="GO" id="GO:0016477">
    <property type="term" value="P:cell migration"/>
    <property type="evidence" value="ECO:0007669"/>
    <property type="project" value="InterPro"/>
</dbReference>
<keyword evidence="17" id="KW-0966">Cell projection</keyword>
<dbReference type="InterPro" id="IPR013836">
    <property type="entry name" value="CD34/Podocalyxin"/>
</dbReference>
<comment type="subcellular location">
    <subcellularLocation>
        <location evidence="2">Apical cell membrane</location>
    </subcellularLocation>
    <subcellularLocation>
        <location evidence="6">Cell projection</location>
        <location evidence="6">Filopodium</location>
    </subcellularLocation>
    <subcellularLocation>
        <location evidence="7">Cell projection</location>
        <location evidence="7">Lamellipodium</location>
    </subcellularLocation>
    <subcellularLocation>
        <location evidence="1">Cell projection</location>
        <location evidence="1">Microvillus</location>
    </subcellularLocation>
    <subcellularLocation>
        <location evidence="4">Cell projection</location>
        <location evidence="4">Ruffle</location>
    </subcellularLocation>
    <subcellularLocation>
        <location evidence="3">Membrane raft</location>
    </subcellularLocation>
    <subcellularLocation>
        <location evidence="5">Membrane</location>
        <topology evidence="5">Single-pass type I membrane protein</topology>
    </subcellularLocation>
</comment>
<evidence type="ECO:0000256" key="6">
    <source>
        <dbReference type="ARBA" id="ARBA00004486"/>
    </source>
</evidence>
<accession>A0A673K5I4</accession>
<evidence type="ECO:0000256" key="11">
    <source>
        <dbReference type="ARBA" id="ARBA00022692"/>
    </source>
</evidence>
<dbReference type="AlphaFoldDB" id="A0A673K5I4"/>
<evidence type="ECO:0000256" key="4">
    <source>
        <dbReference type="ARBA" id="ARBA00004466"/>
    </source>
</evidence>
<evidence type="ECO:0000256" key="3">
    <source>
        <dbReference type="ARBA" id="ARBA00004285"/>
    </source>
</evidence>
<evidence type="ECO:0000256" key="10">
    <source>
        <dbReference type="ARBA" id="ARBA00022475"/>
    </source>
</evidence>
<dbReference type="Proteomes" id="UP000472270">
    <property type="component" value="Unassembled WGS sequence"/>
</dbReference>
<evidence type="ECO:0000256" key="9">
    <source>
        <dbReference type="ARBA" id="ARBA00017371"/>
    </source>
</evidence>
<keyword evidence="16" id="KW-0325">Glycoprotein</keyword>
<proteinExistence type="inferred from homology"/>
<dbReference type="GO" id="GO:0007155">
    <property type="term" value="P:cell adhesion"/>
    <property type="evidence" value="ECO:0007669"/>
    <property type="project" value="UniProtKB-KW"/>
</dbReference>
<feature type="transmembrane region" description="Helical" evidence="20">
    <location>
        <begin position="414"/>
        <end position="438"/>
    </location>
</feature>
<dbReference type="GO" id="GO:0030027">
    <property type="term" value="C:lamellipodium"/>
    <property type="evidence" value="ECO:0007669"/>
    <property type="project" value="UniProtKB-SubCell"/>
</dbReference>
<feature type="compositionally biased region" description="Low complexity" evidence="19">
    <location>
        <begin position="247"/>
        <end position="258"/>
    </location>
</feature>
<dbReference type="PANTHER" id="PTHR12067:SF5">
    <property type="entry name" value="PODOCALYXIN"/>
    <property type="match status" value="1"/>
</dbReference>
<evidence type="ECO:0000313" key="22">
    <source>
        <dbReference type="Ensembl" id="ENSSRHP00000058153.1"/>
    </source>
</evidence>
<organism evidence="22 23">
    <name type="scientific">Sinocyclocheilus rhinocerous</name>
    <dbReference type="NCBI Taxonomy" id="307959"/>
    <lineage>
        <taxon>Eukaryota</taxon>
        <taxon>Metazoa</taxon>
        <taxon>Chordata</taxon>
        <taxon>Craniata</taxon>
        <taxon>Vertebrata</taxon>
        <taxon>Euteleostomi</taxon>
        <taxon>Actinopterygii</taxon>
        <taxon>Neopterygii</taxon>
        <taxon>Teleostei</taxon>
        <taxon>Ostariophysi</taxon>
        <taxon>Cypriniformes</taxon>
        <taxon>Cyprinidae</taxon>
        <taxon>Cyprininae</taxon>
        <taxon>Sinocyclocheilus</taxon>
    </lineage>
</organism>
<dbReference type="GO" id="GO:0022408">
    <property type="term" value="P:negative regulation of cell-cell adhesion"/>
    <property type="evidence" value="ECO:0007669"/>
    <property type="project" value="TreeGrafter"/>
</dbReference>
<dbReference type="GO" id="GO:0031528">
    <property type="term" value="C:microvillus membrane"/>
    <property type="evidence" value="ECO:0007669"/>
    <property type="project" value="TreeGrafter"/>
</dbReference>
<evidence type="ECO:0000256" key="12">
    <source>
        <dbReference type="ARBA" id="ARBA00022729"/>
    </source>
</evidence>
<reference evidence="22" key="2">
    <citation type="submission" date="2025-09" db="UniProtKB">
        <authorList>
            <consortium name="Ensembl"/>
        </authorList>
    </citation>
    <scope>IDENTIFICATION</scope>
</reference>
<evidence type="ECO:0000256" key="17">
    <source>
        <dbReference type="ARBA" id="ARBA00023273"/>
    </source>
</evidence>
<dbReference type="GO" id="GO:0033634">
    <property type="term" value="P:positive regulation of cell-cell adhesion mediated by integrin"/>
    <property type="evidence" value="ECO:0007669"/>
    <property type="project" value="TreeGrafter"/>
</dbReference>
<evidence type="ECO:0000313" key="23">
    <source>
        <dbReference type="Proteomes" id="UP000472270"/>
    </source>
</evidence>
<dbReference type="Ensembl" id="ENSSRHT00000059772.1">
    <property type="protein sequence ID" value="ENSSRHP00000058153.1"/>
    <property type="gene ID" value="ENSSRHG00000029152.1"/>
</dbReference>
<evidence type="ECO:0000256" key="16">
    <source>
        <dbReference type="ARBA" id="ARBA00023180"/>
    </source>
</evidence>
<protein>
    <recommendedName>
        <fullName evidence="9">Podocalyxin</fullName>
    </recommendedName>
    <alternativeName>
        <fullName evidence="18">Podocalyxin-like protein 1</fullName>
    </alternativeName>
</protein>
<keyword evidence="11 20" id="KW-0812">Transmembrane</keyword>
<evidence type="ECO:0000256" key="15">
    <source>
        <dbReference type="ARBA" id="ARBA00023136"/>
    </source>
</evidence>
<feature type="region of interest" description="Disordered" evidence="19">
    <location>
        <begin position="23"/>
        <end position="277"/>
    </location>
</feature>
<feature type="signal peptide" evidence="21">
    <location>
        <begin position="1"/>
        <end position="21"/>
    </location>
</feature>
<keyword evidence="14 20" id="KW-1133">Transmembrane helix</keyword>
<keyword evidence="10" id="KW-1003">Cell membrane</keyword>
<evidence type="ECO:0000256" key="5">
    <source>
        <dbReference type="ARBA" id="ARBA00004479"/>
    </source>
</evidence>
<evidence type="ECO:0000256" key="20">
    <source>
        <dbReference type="SAM" id="Phobius"/>
    </source>
</evidence>
<feature type="compositionally biased region" description="Polar residues" evidence="19">
    <location>
        <begin position="53"/>
        <end position="73"/>
    </location>
</feature>
<keyword evidence="13" id="KW-0130">Cell adhesion</keyword>
<feature type="region of interest" description="Disordered" evidence="19">
    <location>
        <begin position="316"/>
        <end position="335"/>
    </location>
</feature>
<evidence type="ECO:0000256" key="19">
    <source>
        <dbReference type="SAM" id="MobiDB-lite"/>
    </source>
</evidence>
<dbReference type="GO" id="GO:0045121">
    <property type="term" value="C:membrane raft"/>
    <property type="evidence" value="ECO:0007669"/>
    <property type="project" value="UniProtKB-SubCell"/>
</dbReference>
<feature type="compositionally biased region" description="Polar residues" evidence="19">
    <location>
        <begin position="188"/>
        <end position="210"/>
    </location>
</feature>
<evidence type="ECO:0000256" key="13">
    <source>
        <dbReference type="ARBA" id="ARBA00022889"/>
    </source>
</evidence>
<feature type="compositionally biased region" description="Polar residues" evidence="19">
    <location>
        <begin position="110"/>
        <end position="145"/>
    </location>
</feature>
<evidence type="ECO:0000256" key="21">
    <source>
        <dbReference type="SAM" id="SignalP"/>
    </source>
</evidence>
<feature type="chain" id="PRO_5025544934" description="Podocalyxin" evidence="21">
    <location>
        <begin position="22"/>
        <end position="511"/>
    </location>
</feature>
<sequence>MAITRTVIVVLGALMYSMASAAVNPSDPATQNDPSDSATQSGPSDPSDPAAQNGLSDPATQSVSSDPAAQSSPLDPAAQSGPSDPGVQSGPSDPSDPAAQSGPSDPSDPAMQSSTSDPAAQSGPSDPSDPVAQSGSSDPSEQSGPSDPPVQSGPSDPPVQSGPSDPSDPAAPAAQSGPSDPSDPAVQSGPSDPATQSSPSDTAAQPSPSDSAVKPGPADPAVQPSPTKSPEKHGPADPAMRLDPSDPDTAPSPSTEPSKQITTGKKNNTGSPTKLLTTAAPDFTTTISKSLQTMEIQTTIALVTTALPLDPRTHKENTGTGTSQPVFNHNSFDLSSSSKGNAVREACKTLGQKMKGNCTVIVEIHDKRLIAKVTIDADQKIQPENYKPPEQVSGYTDNNTLQKEDVSKDTIPDMLIAILASCGALVLILCCFAAYCTYHRRSYRKNQQHLTEEMQTVENGYHDNPTLEVMEVQPEMQEKKLALNGEFNDSWIVPMDNLLKEDIPDEEDTHL</sequence>
<evidence type="ECO:0000256" key="8">
    <source>
        <dbReference type="ARBA" id="ARBA00007029"/>
    </source>
</evidence>